<evidence type="ECO:0000313" key="3">
    <source>
        <dbReference type="Proteomes" id="UP001055172"/>
    </source>
</evidence>
<feature type="region of interest" description="Disordered" evidence="1">
    <location>
        <begin position="1"/>
        <end position="26"/>
    </location>
</feature>
<protein>
    <submittedName>
        <fullName evidence="2">LysM domain-containing protein ARB_05157</fullName>
    </submittedName>
</protein>
<reference evidence="2 3" key="1">
    <citation type="submission" date="2021-07" db="EMBL/GenBank/DDBJ databases">
        <title>Genome data of Colletotrichum spaethianum.</title>
        <authorList>
            <person name="Utami Y.D."/>
            <person name="Hiruma K."/>
        </authorList>
    </citation>
    <scope>NUCLEOTIDE SEQUENCE [LARGE SCALE GENOMIC DNA]</scope>
    <source>
        <strain evidence="2 3">MAFF 242679</strain>
    </source>
</reference>
<evidence type="ECO:0000256" key="1">
    <source>
        <dbReference type="SAM" id="MobiDB-lite"/>
    </source>
</evidence>
<dbReference type="EMBL" id="BPPX01000025">
    <property type="protein sequence ID" value="GJC87311.1"/>
    <property type="molecule type" value="Genomic_DNA"/>
</dbReference>
<keyword evidence="3" id="KW-1185">Reference proteome</keyword>
<dbReference type="AlphaFoldDB" id="A0AA37LX12"/>
<accession>A0AA37LX12</accession>
<name>A0AA37LX12_9PEZI</name>
<evidence type="ECO:0000313" key="2">
    <source>
        <dbReference type="EMBL" id="GJC87311.1"/>
    </source>
</evidence>
<dbReference type="Proteomes" id="UP001055172">
    <property type="component" value="Unassembled WGS sequence"/>
</dbReference>
<organism evidence="2 3">
    <name type="scientific">Colletotrichum liriopes</name>
    <dbReference type="NCBI Taxonomy" id="708192"/>
    <lineage>
        <taxon>Eukaryota</taxon>
        <taxon>Fungi</taxon>
        <taxon>Dikarya</taxon>
        <taxon>Ascomycota</taxon>
        <taxon>Pezizomycotina</taxon>
        <taxon>Sordariomycetes</taxon>
        <taxon>Hypocreomycetidae</taxon>
        <taxon>Glomerellales</taxon>
        <taxon>Glomerellaceae</taxon>
        <taxon>Colletotrichum</taxon>
        <taxon>Colletotrichum spaethianum species complex</taxon>
    </lineage>
</organism>
<sequence length="80" mass="8601">MPATTTTITENGVQTPQPTEPSIAGNRNKFHFAHSNAKSIAISQSMQLANKGYTCNTVVSRAGTTIKQFTAREPFIGNDC</sequence>
<gene>
    <name evidence="2" type="ORF">ColLi_10149</name>
</gene>
<feature type="compositionally biased region" description="Polar residues" evidence="1">
    <location>
        <begin position="1"/>
        <end position="17"/>
    </location>
</feature>
<proteinExistence type="predicted"/>
<comment type="caution">
    <text evidence="2">The sequence shown here is derived from an EMBL/GenBank/DDBJ whole genome shotgun (WGS) entry which is preliminary data.</text>
</comment>